<dbReference type="Pfam" id="PF03108">
    <property type="entry name" value="DBD_Tnp_Mut"/>
    <property type="match status" value="1"/>
</dbReference>
<keyword evidence="1" id="KW-0863">Zinc-finger</keyword>
<evidence type="ECO:0000256" key="1">
    <source>
        <dbReference type="PROSITE-ProRule" id="PRU00047"/>
    </source>
</evidence>
<keyword evidence="6" id="KW-1185">Reference proteome</keyword>
<evidence type="ECO:0000313" key="5">
    <source>
        <dbReference type="EnsemblPlants" id="cds.evm.model.04.768"/>
    </source>
</evidence>
<evidence type="ECO:0000259" key="3">
    <source>
        <dbReference type="PROSITE" id="PS50158"/>
    </source>
</evidence>
<feature type="compositionally biased region" description="Polar residues" evidence="2">
    <location>
        <begin position="147"/>
        <end position="178"/>
    </location>
</feature>
<protein>
    <recommendedName>
        <fullName evidence="7">SWIM-type domain-containing protein</fullName>
    </recommendedName>
</protein>
<dbReference type="EnsemblPlants" id="evm.model.04.768">
    <property type="protein sequence ID" value="cds.evm.model.04.768"/>
    <property type="gene ID" value="evm.TU.04.768"/>
</dbReference>
<evidence type="ECO:0000256" key="2">
    <source>
        <dbReference type="SAM" id="MobiDB-lite"/>
    </source>
</evidence>
<evidence type="ECO:0000313" key="6">
    <source>
        <dbReference type="Proteomes" id="UP000596661"/>
    </source>
</evidence>
<dbReference type="InterPro" id="IPR004332">
    <property type="entry name" value="Transposase_MuDR"/>
</dbReference>
<dbReference type="SUPFAM" id="SSF57756">
    <property type="entry name" value="Retrovirus zinc finger-like domains"/>
    <property type="match status" value="1"/>
</dbReference>
<dbReference type="PROSITE" id="PS50966">
    <property type="entry name" value="ZF_SWIM"/>
    <property type="match status" value="1"/>
</dbReference>
<sequence length="763" mass="87400">MFFTPFGNRKYEGGKVSFFDLIDKSEMSRILIEGFAIGWGYKIPFGMLYKPKDKALKHGRMIRNDKEVNEILEQMEMRKWTVMSVYLVMPEMTHELEWKVDPTAVPHVPTARKLKHCVIEELPPNCDVVPDVVEIPADMNKGKHVNKTYQSTTNQPTTDRSTTNLPTVDQSTTDQPTTNEGEFEFNEEEYEQDLETERNVAEPSDPSRWWASVTNFCSQGGETNERDDGCIESEDDLASLASDDEEGGVKKNSTKEYNSLYDKETFNFDKGMLFANVVVFRKALKDYFLAQNKDFKYISNDQRRMRAICKGTSCKWLIYASREMVSNTKYSKVSKWSFYRAKDMALAMLEGSVAEQYAILDDYCNQLLATNLGSTAKIKTKMGYCKGILLVAVGIDAENVIFPIAHAVCEKETTDSWSWFCDLLKTDSHLYSNFKKDFPGLLMKQMLWVAASATTIAEFDRRMVEIKEVNVAAYNWLVAKPRTEWTKAYFSEGVKCDVLLNNLCESFNNAITDARDKSIITLLEKLRYWLMCRFQKKRESVTRWNEQVGKNIRKIIEQNKKFARNCLVTRETEVIFQVDCPGTISYAVNLAEKTCCCRRYQLSEIPCGHALACICDVGHEVWNHIHDWYKKDMMLKGYAGVIHPMPGPQLWPRSGLNPIEPPEETNKPGRPKKKRRRDADEPPPANTTKTRRYGQVHKCGNCGVAGHIARKCPTTVTQAAVQPKKRGRPPSINPTEETKKRKERLRKQRLRENTAGGMADANI</sequence>
<keyword evidence="1" id="KW-0862">Zinc</keyword>
<feature type="region of interest" description="Disordered" evidence="2">
    <location>
        <begin position="649"/>
        <end position="692"/>
    </location>
</feature>
<proteinExistence type="predicted"/>
<feature type="region of interest" description="Disordered" evidence="2">
    <location>
        <begin position="147"/>
        <end position="189"/>
    </location>
</feature>
<dbReference type="Gramene" id="evm.model.04.768">
    <property type="protein sequence ID" value="cds.evm.model.04.768"/>
    <property type="gene ID" value="evm.TU.04.768"/>
</dbReference>
<dbReference type="GO" id="GO:0008270">
    <property type="term" value="F:zinc ion binding"/>
    <property type="evidence" value="ECO:0007669"/>
    <property type="project" value="UniProtKB-KW"/>
</dbReference>
<dbReference type="InterPro" id="IPR007527">
    <property type="entry name" value="Znf_SWIM"/>
</dbReference>
<dbReference type="InterPro" id="IPR036875">
    <property type="entry name" value="Znf_CCHC_sf"/>
</dbReference>
<evidence type="ECO:0000259" key="4">
    <source>
        <dbReference type="PROSITE" id="PS50966"/>
    </source>
</evidence>
<dbReference type="InterPro" id="IPR001878">
    <property type="entry name" value="Znf_CCHC"/>
</dbReference>
<dbReference type="GO" id="GO:0003676">
    <property type="term" value="F:nucleic acid binding"/>
    <property type="evidence" value="ECO:0007669"/>
    <property type="project" value="InterPro"/>
</dbReference>
<dbReference type="PROSITE" id="PS50158">
    <property type="entry name" value="ZF_CCHC"/>
    <property type="match status" value="1"/>
</dbReference>
<dbReference type="SMART" id="SM00343">
    <property type="entry name" value="ZnF_C2HC"/>
    <property type="match status" value="1"/>
</dbReference>
<dbReference type="AlphaFoldDB" id="A0A803PIN8"/>
<reference evidence="5" key="2">
    <citation type="submission" date="2021-03" db="UniProtKB">
        <authorList>
            <consortium name="EnsemblPlants"/>
        </authorList>
    </citation>
    <scope>IDENTIFICATION</scope>
</reference>
<reference evidence="5" key="1">
    <citation type="submission" date="2018-11" db="EMBL/GenBank/DDBJ databases">
        <authorList>
            <person name="Grassa J C."/>
        </authorList>
    </citation>
    <scope>NUCLEOTIDE SEQUENCE [LARGE SCALE GENOMIC DNA]</scope>
</reference>
<dbReference type="EMBL" id="UZAU01000368">
    <property type="status" value="NOT_ANNOTATED_CDS"/>
    <property type="molecule type" value="Genomic_DNA"/>
</dbReference>
<feature type="domain" description="SWIM-type" evidence="4">
    <location>
        <begin position="586"/>
        <end position="618"/>
    </location>
</feature>
<evidence type="ECO:0008006" key="7">
    <source>
        <dbReference type="Google" id="ProtNLM"/>
    </source>
</evidence>
<accession>A0A803PIN8</accession>
<feature type="region of interest" description="Disordered" evidence="2">
    <location>
        <begin position="714"/>
        <end position="763"/>
    </location>
</feature>
<dbReference type="PANTHER" id="PTHR31973:SF187">
    <property type="entry name" value="MUTATOR TRANSPOSASE MUDRA PROTEIN"/>
    <property type="match status" value="1"/>
</dbReference>
<name>A0A803PIN8_CANSA</name>
<dbReference type="PANTHER" id="PTHR31973">
    <property type="entry name" value="POLYPROTEIN, PUTATIVE-RELATED"/>
    <property type="match status" value="1"/>
</dbReference>
<organism evidence="5 6">
    <name type="scientific">Cannabis sativa</name>
    <name type="common">Hemp</name>
    <name type="synonym">Marijuana</name>
    <dbReference type="NCBI Taxonomy" id="3483"/>
    <lineage>
        <taxon>Eukaryota</taxon>
        <taxon>Viridiplantae</taxon>
        <taxon>Streptophyta</taxon>
        <taxon>Embryophyta</taxon>
        <taxon>Tracheophyta</taxon>
        <taxon>Spermatophyta</taxon>
        <taxon>Magnoliopsida</taxon>
        <taxon>eudicotyledons</taxon>
        <taxon>Gunneridae</taxon>
        <taxon>Pentapetalae</taxon>
        <taxon>rosids</taxon>
        <taxon>fabids</taxon>
        <taxon>Rosales</taxon>
        <taxon>Cannabaceae</taxon>
        <taxon>Cannabis</taxon>
    </lineage>
</organism>
<feature type="domain" description="CCHC-type" evidence="3">
    <location>
        <begin position="698"/>
        <end position="713"/>
    </location>
</feature>
<dbReference type="Proteomes" id="UP000596661">
    <property type="component" value="Chromosome 4"/>
</dbReference>
<keyword evidence="1" id="KW-0479">Metal-binding</keyword>